<sequence>MLSFAAAHASLRERNPTLLAPPTHAHIAAAQDQKSLRTSYWSVVLPDQVYRIRGDTRWHGRIKTIQVLAPTAAGADTLGLITLTRVYQGPSLKELPVTGETLAASEQFTGRHQWVDTEETYAVWETDLLHPVRALEVNPSKLGPMCRLDCLQSGQGNFGEGPWRWCSLCDRAGGCWYHLACLGQPIAIDWTHPSSQLRPVDGGVPVWIRGNHVEDVHEVVWNRVLSMPIQRGYPQLGDCGTFLSFERVLTDVRAMEVPANVHHTLATLVTQHVWSPREWWEDSRETLRRSAEALNLFLELVAGEQTYCRCPNGHVC</sequence>
<gene>
    <name evidence="1" type="ORF">K466DRAFT_606757</name>
</gene>
<evidence type="ECO:0000313" key="1">
    <source>
        <dbReference type="EMBL" id="TFK78679.1"/>
    </source>
</evidence>
<keyword evidence="2" id="KW-1185">Reference proteome</keyword>
<organism evidence="1 2">
    <name type="scientific">Polyporus arcularius HHB13444</name>
    <dbReference type="NCBI Taxonomy" id="1314778"/>
    <lineage>
        <taxon>Eukaryota</taxon>
        <taxon>Fungi</taxon>
        <taxon>Dikarya</taxon>
        <taxon>Basidiomycota</taxon>
        <taxon>Agaricomycotina</taxon>
        <taxon>Agaricomycetes</taxon>
        <taxon>Polyporales</taxon>
        <taxon>Polyporaceae</taxon>
        <taxon>Polyporus</taxon>
    </lineage>
</organism>
<evidence type="ECO:0000313" key="2">
    <source>
        <dbReference type="Proteomes" id="UP000308197"/>
    </source>
</evidence>
<dbReference type="InParanoid" id="A0A5C3NPR3"/>
<dbReference type="AlphaFoldDB" id="A0A5C3NPR3"/>
<name>A0A5C3NPR3_9APHY</name>
<dbReference type="Proteomes" id="UP000308197">
    <property type="component" value="Unassembled WGS sequence"/>
</dbReference>
<dbReference type="EMBL" id="ML212388">
    <property type="protein sequence ID" value="TFK78679.1"/>
    <property type="molecule type" value="Genomic_DNA"/>
</dbReference>
<accession>A0A5C3NPR3</accession>
<reference evidence="1 2" key="1">
    <citation type="journal article" date="2019" name="Nat. Ecol. Evol.">
        <title>Megaphylogeny resolves global patterns of mushroom evolution.</title>
        <authorList>
            <person name="Varga T."/>
            <person name="Krizsan K."/>
            <person name="Foldi C."/>
            <person name="Dima B."/>
            <person name="Sanchez-Garcia M."/>
            <person name="Sanchez-Ramirez S."/>
            <person name="Szollosi G.J."/>
            <person name="Szarkandi J.G."/>
            <person name="Papp V."/>
            <person name="Albert L."/>
            <person name="Andreopoulos W."/>
            <person name="Angelini C."/>
            <person name="Antonin V."/>
            <person name="Barry K.W."/>
            <person name="Bougher N.L."/>
            <person name="Buchanan P."/>
            <person name="Buyck B."/>
            <person name="Bense V."/>
            <person name="Catcheside P."/>
            <person name="Chovatia M."/>
            <person name="Cooper J."/>
            <person name="Damon W."/>
            <person name="Desjardin D."/>
            <person name="Finy P."/>
            <person name="Geml J."/>
            <person name="Haridas S."/>
            <person name="Hughes K."/>
            <person name="Justo A."/>
            <person name="Karasinski D."/>
            <person name="Kautmanova I."/>
            <person name="Kiss B."/>
            <person name="Kocsube S."/>
            <person name="Kotiranta H."/>
            <person name="LaButti K.M."/>
            <person name="Lechner B.E."/>
            <person name="Liimatainen K."/>
            <person name="Lipzen A."/>
            <person name="Lukacs Z."/>
            <person name="Mihaltcheva S."/>
            <person name="Morgado L.N."/>
            <person name="Niskanen T."/>
            <person name="Noordeloos M.E."/>
            <person name="Ohm R.A."/>
            <person name="Ortiz-Santana B."/>
            <person name="Ovrebo C."/>
            <person name="Racz N."/>
            <person name="Riley R."/>
            <person name="Savchenko A."/>
            <person name="Shiryaev A."/>
            <person name="Soop K."/>
            <person name="Spirin V."/>
            <person name="Szebenyi C."/>
            <person name="Tomsovsky M."/>
            <person name="Tulloss R.E."/>
            <person name="Uehling J."/>
            <person name="Grigoriev I.V."/>
            <person name="Vagvolgyi C."/>
            <person name="Papp T."/>
            <person name="Martin F.M."/>
            <person name="Miettinen O."/>
            <person name="Hibbett D.S."/>
            <person name="Nagy L.G."/>
        </authorList>
    </citation>
    <scope>NUCLEOTIDE SEQUENCE [LARGE SCALE GENOMIC DNA]</scope>
    <source>
        <strain evidence="1 2">HHB13444</strain>
    </source>
</reference>
<proteinExistence type="predicted"/>
<protein>
    <submittedName>
        <fullName evidence="1">Uncharacterized protein</fullName>
    </submittedName>
</protein>